<comment type="caution">
    <text evidence="2">The sequence shown here is derived from an EMBL/GenBank/DDBJ whole genome shotgun (WGS) entry which is preliminary data.</text>
</comment>
<evidence type="ECO:0000313" key="3">
    <source>
        <dbReference type="Proteomes" id="UP000076586"/>
    </source>
</evidence>
<dbReference type="EMBL" id="BDCR01000004">
    <property type="protein sequence ID" value="GAT63613.1"/>
    <property type="molecule type" value="Genomic_DNA"/>
</dbReference>
<accession>A0A161M5G6</accession>
<dbReference type="STRING" id="681398.PJIAN_4152"/>
<dbReference type="OrthoDB" id="9808473at2"/>
<evidence type="ECO:0000313" key="2">
    <source>
        <dbReference type="EMBL" id="GAT63613.1"/>
    </source>
</evidence>
<dbReference type="RefSeq" id="WP_084252390.1">
    <property type="nucleotide sequence ID" value="NZ_BDCR01000004.1"/>
</dbReference>
<protein>
    <recommendedName>
        <fullName evidence="4">DUF3108 domain-containing protein</fullName>
    </recommendedName>
</protein>
<evidence type="ECO:0008006" key="4">
    <source>
        <dbReference type="Google" id="ProtNLM"/>
    </source>
</evidence>
<evidence type="ECO:0000256" key="1">
    <source>
        <dbReference type="SAM" id="SignalP"/>
    </source>
</evidence>
<keyword evidence="3" id="KW-1185">Reference proteome</keyword>
<organism evidence="2 3">
    <name type="scientific">Paludibacter jiangxiensis</name>
    <dbReference type="NCBI Taxonomy" id="681398"/>
    <lineage>
        <taxon>Bacteria</taxon>
        <taxon>Pseudomonadati</taxon>
        <taxon>Bacteroidota</taxon>
        <taxon>Bacteroidia</taxon>
        <taxon>Bacteroidales</taxon>
        <taxon>Paludibacteraceae</taxon>
        <taxon>Paludibacter</taxon>
    </lineage>
</organism>
<name>A0A161M5G6_9BACT</name>
<sequence>MSHTMPRYSFFRKLTLLCFIITFANTAFAQKSFAPGEVLTYKAYYHWGVLWLPAANITLKVLPNENPNFLTIKANGISFKRYDLFFKVRENFESTIFKNTLLPIEARRNAIEGSYSAQEHYRFNDSANTIDYNISVNEGKTKNSGKIEKADGYFDMLSAAYYMREYDFAKLKLNQKIRVNTIINGKVYPIEIQYVGNEACKDNNNKSYMCAKFAASTVPGTIFKGNEKISIWMSLDSAKIPVKVTSKLKIGEVNVELTGASGIK</sequence>
<reference evidence="3" key="2">
    <citation type="journal article" date="2017" name="Genome Announc.">
        <title>Draft genome sequence of Paludibacter jiangxiensis NM7(T), a propionate-producing fermentative bacterium.</title>
        <authorList>
            <person name="Qiu Y.-L."/>
            <person name="Tourlousse D.M."/>
            <person name="Matsuura N."/>
            <person name="Ohashi A."/>
            <person name="Sekiguchi Y."/>
        </authorList>
    </citation>
    <scope>NUCLEOTIDE SEQUENCE [LARGE SCALE GENOMIC DNA]</scope>
    <source>
        <strain evidence="3">NM7</strain>
    </source>
</reference>
<feature type="chain" id="PRO_5007824176" description="DUF3108 domain-containing protein" evidence="1">
    <location>
        <begin position="30"/>
        <end position="264"/>
    </location>
</feature>
<proteinExistence type="predicted"/>
<dbReference type="Proteomes" id="UP000076586">
    <property type="component" value="Unassembled WGS sequence"/>
</dbReference>
<dbReference type="AlphaFoldDB" id="A0A161M5G6"/>
<gene>
    <name evidence="2" type="ORF">PJIAN_4152</name>
</gene>
<keyword evidence="1" id="KW-0732">Signal</keyword>
<dbReference type="Pfam" id="PF11306">
    <property type="entry name" value="DUF3108"/>
    <property type="match status" value="1"/>
</dbReference>
<feature type="signal peptide" evidence="1">
    <location>
        <begin position="1"/>
        <end position="29"/>
    </location>
</feature>
<dbReference type="InterPro" id="IPR021457">
    <property type="entry name" value="DUF3108"/>
</dbReference>
<reference evidence="3" key="1">
    <citation type="submission" date="2016-04" db="EMBL/GenBank/DDBJ databases">
        <title>Draft genome sequence of Paludibacter jiangxiensis strain NM7.</title>
        <authorList>
            <person name="Qiu Y."/>
            <person name="Matsuura N."/>
            <person name="Ohashi A."/>
            <person name="Tourlousse M.D."/>
            <person name="Sekiguchi Y."/>
        </authorList>
    </citation>
    <scope>NUCLEOTIDE SEQUENCE [LARGE SCALE GENOMIC DNA]</scope>
    <source>
        <strain evidence="3">NM7</strain>
    </source>
</reference>